<dbReference type="EMBL" id="JACFXU010000013">
    <property type="protein sequence ID" value="MBA6412106.1"/>
    <property type="molecule type" value="Genomic_DNA"/>
</dbReference>
<evidence type="ECO:0000313" key="3">
    <source>
        <dbReference type="Proteomes" id="UP000539350"/>
    </source>
</evidence>
<comment type="caution">
    <text evidence="2">The sequence shown here is derived from an EMBL/GenBank/DDBJ whole genome shotgun (WGS) entry which is preliminary data.</text>
</comment>
<dbReference type="InterPro" id="IPR046651">
    <property type="entry name" value="DUF6763"/>
</dbReference>
<name>A0A7W2TUF5_9GAMM</name>
<keyword evidence="3" id="KW-1185">Reference proteome</keyword>
<evidence type="ECO:0000256" key="1">
    <source>
        <dbReference type="SAM" id="MobiDB-lite"/>
    </source>
</evidence>
<reference evidence="2 3" key="1">
    <citation type="submission" date="2020-07" db="EMBL/GenBank/DDBJ databases">
        <title>Halieaceae bacterium, F7430, whole genome shotgun sequencing project.</title>
        <authorList>
            <person name="Jiang S."/>
            <person name="Liu Z.W."/>
            <person name="Du Z.J."/>
        </authorList>
    </citation>
    <scope>NUCLEOTIDE SEQUENCE [LARGE SCALE GENOMIC DNA]</scope>
    <source>
        <strain evidence="2 3">F7430</strain>
    </source>
</reference>
<organism evidence="2 3">
    <name type="scientific">Sediminihaliea albiluteola</name>
    <dbReference type="NCBI Taxonomy" id="2758564"/>
    <lineage>
        <taxon>Bacteria</taxon>
        <taxon>Pseudomonadati</taxon>
        <taxon>Pseudomonadota</taxon>
        <taxon>Gammaproteobacteria</taxon>
        <taxon>Cellvibrionales</taxon>
        <taxon>Halieaceae</taxon>
        <taxon>Sediminihaliea</taxon>
    </lineage>
</organism>
<sequence length="104" mass="12228">MKMLSPTVGGWYKDLETHELFEVVAWDSATLSIEAQFFDGEVTEYDLDTWRQLKLREIEPPEDWRSPFELDDEDRLDPDLPHQPLEWNSPVNTIEPDAMYGVED</sequence>
<protein>
    <submittedName>
        <fullName evidence="2">Uncharacterized protein</fullName>
    </submittedName>
</protein>
<proteinExistence type="predicted"/>
<evidence type="ECO:0000313" key="2">
    <source>
        <dbReference type="EMBL" id="MBA6412106.1"/>
    </source>
</evidence>
<gene>
    <name evidence="2" type="ORF">H2508_03170</name>
</gene>
<dbReference type="RefSeq" id="WP_182168929.1">
    <property type="nucleotide sequence ID" value="NZ_JACFXU010000013.1"/>
</dbReference>
<accession>A0A7W2TUF5</accession>
<dbReference type="AlphaFoldDB" id="A0A7W2TUF5"/>
<dbReference type="Pfam" id="PF20549">
    <property type="entry name" value="DUF6763"/>
    <property type="match status" value="1"/>
</dbReference>
<dbReference type="Proteomes" id="UP000539350">
    <property type="component" value="Unassembled WGS sequence"/>
</dbReference>
<feature type="region of interest" description="Disordered" evidence="1">
    <location>
        <begin position="62"/>
        <end position="104"/>
    </location>
</feature>